<evidence type="ECO:0000313" key="1">
    <source>
        <dbReference type="EMBL" id="SLM48070.1"/>
    </source>
</evidence>
<reference evidence="1 2" key="1">
    <citation type="submission" date="2017-03" db="EMBL/GenBank/DDBJ databases">
        <authorList>
            <person name="Afonso C.L."/>
            <person name="Miller P.J."/>
            <person name="Scott M.A."/>
            <person name="Spackman E."/>
            <person name="Goraichik I."/>
            <person name="Dimitrov K.M."/>
            <person name="Suarez D.L."/>
            <person name="Swayne D.E."/>
        </authorList>
    </citation>
    <scope>NUCLEOTIDE SEQUENCE [LARGE SCALE GENOMIC DNA]</scope>
    <source>
        <strain evidence="1">Genome sequencing of Nitrospira japonica strain NJ11</strain>
    </source>
</reference>
<sequence>MRSPPHPISEHSLTAERTFNCGKDPAEFSARKTWPNTTTTVSKKSETVQVLRSKYENTRGAVSIDTGFSQHKHVTPYDLQLPVWHPSLACKAAMEPLHFSIEYGACPNHMQMITEALEWEEV</sequence>
<dbReference type="Proteomes" id="UP000192042">
    <property type="component" value="Chromosome I"/>
</dbReference>
<proteinExistence type="predicted"/>
<dbReference type="STRING" id="1325564.NSJP_1898"/>
<keyword evidence="2" id="KW-1185">Reference proteome</keyword>
<gene>
    <name evidence="1" type="ORF">NSJP_1898</name>
</gene>
<dbReference type="EMBL" id="LT828648">
    <property type="protein sequence ID" value="SLM48070.1"/>
    <property type="molecule type" value="Genomic_DNA"/>
</dbReference>
<accession>A0A1W1I4Z8</accession>
<protein>
    <submittedName>
        <fullName evidence="1">Uncharacterized protein</fullName>
    </submittedName>
</protein>
<organism evidence="1 2">
    <name type="scientific">Nitrospira japonica</name>
    <dbReference type="NCBI Taxonomy" id="1325564"/>
    <lineage>
        <taxon>Bacteria</taxon>
        <taxon>Pseudomonadati</taxon>
        <taxon>Nitrospirota</taxon>
        <taxon>Nitrospiria</taxon>
        <taxon>Nitrospirales</taxon>
        <taxon>Nitrospiraceae</taxon>
        <taxon>Nitrospira</taxon>
    </lineage>
</organism>
<dbReference type="AlphaFoldDB" id="A0A1W1I4Z8"/>
<evidence type="ECO:0000313" key="2">
    <source>
        <dbReference type="Proteomes" id="UP000192042"/>
    </source>
</evidence>
<name>A0A1W1I4Z8_9BACT</name>
<dbReference type="KEGG" id="nja:NSJP_1898"/>